<feature type="domain" description="HTH lysR-type" evidence="5">
    <location>
        <begin position="1"/>
        <end position="58"/>
    </location>
</feature>
<accession>A0A6L5YB86</accession>
<dbReference type="SUPFAM" id="SSF46785">
    <property type="entry name" value="Winged helix' DNA-binding domain"/>
    <property type="match status" value="1"/>
</dbReference>
<dbReference type="Proteomes" id="UP000473699">
    <property type="component" value="Unassembled WGS sequence"/>
</dbReference>
<dbReference type="InterPro" id="IPR036388">
    <property type="entry name" value="WH-like_DNA-bd_sf"/>
</dbReference>
<dbReference type="RefSeq" id="WP_154528495.1">
    <property type="nucleotide sequence ID" value="NZ_VUNH01000004.1"/>
</dbReference>
<evidence type="ECO:0000256" key="1">
    <source>
        <dbReference type="ARBA" id="ARBA00009437"/>
    </source>
</evidence>
<evidence type="ECO:0000256" key="3">
    <source>
        <dbReference type="ARBA" id="ARBA00023125"/>
    </source>
</evidence>
<dbReference type="Gene3D" id="3.40.190.290">
    <property type="match status" value="1"/>
</dbReference>
<evidence type="ECO:0000256" key="4">
    <source>
        <dbReference type="ARBA" id="ARBA00023163"/>
    </source>
</evidence>
<gene>
    <name evidence="6" type="ORF">FYJ74_05025</name>
</gene>
<proteinExistence type="inferred from homology"/>
<dbReference type="SUPFAM" id="SSF53850">
    <property type="entry name" value="Periplasmic binding protein-like II"/>
    <property type="match status" value="1"/>
</dbReference>
<protein>
    <submittedName>
        <fullName evidence="6">LysR family transcriptional regulator</fullName>
    </submittedName>
</protein>
<keyword evidence="2" id="KW-0805">Transcription regulation</keyword>
<dbReference type="EMBL" id="VUNH01000004">
    <property type="protein sequence ID" value="MST55395.1"/>
    <property type="molecule type" value="Genomic_DNA"/>
</dbReference>
<dbReference type="InterPro" id="IPR005119">
    <property type="entry name" value="LysR_subst-bd"/>
</dbReference>
<dbReference type="Pfam" id="PF00126">
    <property type="entry name" value="HTH_1"/>
    <property type="match status" value="1"/>
</dbReference>
<dbReference type="GO" id="GO:0005829">
    <property type="term" value="C:cytosol"/>
    <property type="evidence" value="ECO:0007669"/>
    <property type="project" value="TreeGrafter"/>
</dbReference>
<dbReference type="InterPro" id="IPR036390">
    <property type="entry name" value="WH_DNA-bd_sf"/>
</dbReference>
<organism evidence="6 7">
    <name type="scientific">Pyramidobacter porci</name>
    <dbReference type="NCBI Taxonomy" id="2605789"/>
    <lineage>
        <taxon>Bacteria</taxon>
        <taxon>Thermotogati</taxon>
        <taxon>Synergistota</taxon>
        <taxon>Synergistia</taxon>
        <taxon>Synergistales</taxon>
        <taxon>Dethiosulfovibrionaceae</taxon>
        <taxon>Pyramidobacter</taxon>
    </lineage>
</organism>
<name>A0A6L5YB86_9BACT</name>
<dbReference type="FunFam" id="1.10.10.10:FF:000001">
    <property type="entry name" value="LysR family transcriptional regulator"/>
    <property type="match status" value="1"/>
</dbReference>
<dbReference type="GO" id="GO:0003700">
    <property type="term" value="F:DNA-binding transcription factor activity"/>
    <property type="evidence" value="ECO:0007669"/>
    <property type="project" value="InterPro"/>
</dbReference>
<evidence type="ECO:0000313" key="7">
    <source>
        <dbReference type="Proteomes" id="UP000473699"/>
    </source>
</evidence>
<dbReference type="Gene3D" id="1.10.10.10">
    <property type="entry name" value="Winged helix-like DNA-binding domain superfamily/Winged helix DNA-binding domain"/>
    <property type="match status" value="1"/>
</dbReference>
<comment type="caution">
    <text evidence="6">The sequence shown here is derived from an EMBL/GenBank/DDBJ whole genome shotgun (WGS) entry which is preliminary data.</text>
</comment>
<dbReference type="PANTHER" id="PTHR30419:SF28">
    <property type="entry name" value="HTH-TYPE TRANSCRIPTIONAL REGULATOR BSDA"/>
    <property type="match status" value="1"/>
</dbReference>
<evidence type="ECO:0000313" key="6">
    <source>
        <dbReference type="EMBL" id="MST55395.1"/>
    </source>
</evidence>
<evidence type="ECO:0000256" key="2">
    <source>
        <dbReference type="ARBA" id="ARBA00023015"/>
    </source>
</evidence>
<dbReference type="Pfam" id="PF03466">
    <property type="entry name" value="LysR_substrate"/>
    <property type="match status" value="1"/>
</dbReference>
<dbReference type="InterPro" id="IPR050950">
    <property type="entry name" value="HTH-type_LysR_regulators"/>
</dbReference>
<keyword evidence="4" id="KW-0804">Transcription</keyword>
<keyword evidence="3" id="KW-0238">DNA-binding</keyword>
<dbReference type="InterPro" id="IPR000847">
    <property type="entry name" value="LysR_HTH_N"/>
</dbReference>
<evidence type="ECO:0000259" key="5">
    <source>
        <dbReference type="PROSITE" id="PS50931"/>
    </source>
</evidence>
<sequence length="290" mass="32822">MELFHLRYFMTVAKYENFSKAAEELYISQPSISKAVLSLEKELGVSLFLRKGKRVQLNDTGLALKRKLEPVMSILDNLSKELRVVAGHSRSTIVFNVLAGSPLLPDILLKFKAMHPFIDFQIIQNARTTKCDLCMRTALPDAAPENSRVVMNEEILLAVPMQSHLALKESVRLKDLRNENFVMLGKRSPMREIADRFFSLCGFVPHVGFESDNPGTIRGLVSAGLGISFWPEATWGHLATDKARLVHISDPLCNRNICITCDERGKLNDQTRMFLDFVVDYFHGLLKKTR</sequence>
<dbReference type="PROSITE" id="PS50931">
    <property type="entry name" value="HTH_LYSR"/>
    <property type="match status" value="1"/>
</dbReference>
<reference evidence="6 7" key="1">
    <citation type="submission" date="2019-08" db="EMBL/GenBank/DDBJ databases">
        <title>In-depth cultivation of the pig gut microbiome towards novel bacterial diversity and tailored functional studies.</title>
        <authorList>
            <person name="Wylensek D."/>
            <person name="Hitch T.C.A."/>
            <person name="Clavel T."/>
        </authorList>
    </citation>
    <scope>NUCLEOTIDE SEQUENCE [LARGE SCALE GENOMIC DNA]</scope>
    <source>
        <strain evidence="6 7">SM-530-WT-4B</strain>
    </source>
</reference>
<keyword evidence="7" id="KW-1185">Reference proteome</keyword>
<dbReference type="PRINTS" id="PR00039">
    <property type="entry name" value="HTHLYSR"/>
</dbReference>
<comment type="similarity">
    <text evidence="1">Belongs to the LysR transcriptional regulatory family.</text>
</comment>
<dbReference type="PANTHER" id="PTHR30419">
    <property type="entry name" value="HTH-TYPE TRANSCRIPTIONAL REGULATOR YBHD"/>
    <property type="match status" value="1"/>
</dbReference>
<dbReference type="GO" id="GO:0003677">
    <property type="term" value="F:DNA binding"/>
    <property type="evidence" value="ECO:0007669"/>
    <property type="project" value="UniProtKB-KW"/>
</dbReference>
<dbReference type="AlphaFoldDB" id="A0A6L5YB86"/>